<evidence type="ECO:0000313" key="1">
    <source>
        <dbReference type="EMBL" id="KAI8572948.1"/>
    </source>
</evidence>
<dbReference type="Proteomes" id="UP001062846">
    <property type="component" value="Chromosome 1"/>
</dbReference>
<evidence type="ECO:0000313" key="2">
    <source>
        <dbReference type="Proteomes" id="UP001062846"/>
    </source>
</evidence>
<reference evidence="1" key="1">
    <citation type="submission" date="2022-02" db="EMBL/GenBank/DDBJ databases">
        <title>Plant Genome Project.</title>
        <authorList>
            <person name="Zhang R.-G."/>
        </authorList>
    </citation>
    <scope>NUCLEOTIDE SEQUENCE</scope>
    <source>
        <strain evidence="1">AT1</strain>
    </source>
</reference>
<proteinExistence type="predicted"/>
<protein>
    <submittedName>
        <fullName evidence="1">Uncharacterized protein</fullName>
    </submittedName>
</protein>
<accession>A0ACC0Q880</accession>
<keyword evidence="2" id="KW-1185">Reference proteome</keyword>
<gene>
    <name evidence="1" type="ORF">RHMOL_Rhmol01G0240800</name>
</gene>
<comment type="caution">
    <text evidence="1">The sequence shown here is derived from an EMBL/GenBank/DDBJ whole genome shotgun (WGS) entry which is preliminary data.</text>
</comment>
<name>A0ACC0Q880_RHOML</name>
<organism evidence="1 2">
    <name type="scientific">Rhododendron molle</name>
    <name type="common">Chinese azalea</name>
    <name type="synonym">Azalea mollis</name>
    <dbReference type="NCBI Taxonomy" id="49168"/>
    <lineage>
        <taxon>Eukaryota</taxon>
        <taxon>Viridiplantae</taxon>
        <taxon>Streptophyta</taxon>
        <taxon>Embryophyta</taxon>
        <taxon>Tracheophyta</taxon>
        <taxon>Spermatophyta</taxon>
        <taxon>Magnoliopsida</taxon>
        <taxon>eudicotyledons</taxon>
        <taxon>Gunneridae</taxon>
        <taxon>Pentapetalae</taxon>
        <taxon>asterids</taxon>
        <taxon>Ericales</taxon>
        <taxon>Ericaceae</taxon>
        <taxon>Ericoideae</taxon>
        <taxon>Rhodoreae</taxon>
        <taxon>Rhododendron</taxon>
    </lineage>
</organism>
<dbReference type="EMBL" id="CM046388">
    <property type="protein sequence ID" value="KAI8572948.1"/>
    <property type="molecule type" value="Genomic_DNA"/>
</dbReference>
<sequence>MGRRGVWWSGKRRASAVWPGGFLAGFQSDLYWSSFLSPVGVGGGLIILGLASVGLLGRSLHLRLDFVACLGCASSLVARLSCSWRFWCSSRFHICFLEFELGSVRIYLLPGLRLVPNLGVSSVLLLQGVPLSKS</sequence>